<dbReference type="PANTHER" id="PTHR43072">
    <property type="entry name" value="N-ACETYLTRANSFERASE"/>
    <property type="match status" value="1"/>
</dbReference>
<evidence type="ECO:0000313" key="5">
    <source>
        <dbReference type="Proteomes" id="UP000076744"/>
    </source>
</evidence>
<dbReference type="GO" id="GO:0016747">
    <property type="term" value="F:acyltransferase activity, transferring groups other than amino-acyl groups"/>
    <property type="evidence" value="ECO:0007669"/>
    <property type="project" value="InterPro"/>
</dbReference>
<dbReference type="Gene3D" id="3.40.630.30">
    <property type="match status" value="1"/>
</dbReference>
<dbReference type="Proteomes" id="UP000076744">
    <property type="component" value="Unassembled WGS sequence"/>
</dbReference>
<keyword evidence="1 4" id="KW-0808">Transferase</keyword>
<gene>
    <name evidence="4" type="ORF">ISF_06061</name>
</gene>
<accession>A0A167SY04</accession>
<dbReference type="OrthoDB" id="4587390at2759"/>
<dbReference type="Pfam" id="PF13508">
    <property type="entry name" value="Acetyltransf_7"/>
    <property type="match status" value="1"/>
</dbReference>
<evidence type="ECO:0000256" key="1">
    <source>
        <dbReference type="ARBA" id="ARBA00022679"/>
    </source>
</evidence>
<evidence type="ECO:0000256" key="2">
    <source>
        <dbReference type="ARBA" id="ARBA00023315"/>
    </source>
</evidence>
<comment type="caution">
    <text evidence="4">The sequence shown here is derived from an EMBL/GenBank/DDBJ whole genome shotgun (WGS) entry which is preliminary data.</text>
</comment>
<dbReference type="PROSITE" id="PS51186">
    <property type="entry name" value="GNAT"/>
    <property type="match status" value="1"/>
</dbReference>
<dbReference type="PANTHER" id="PTHR43072:SF23">
    <property type="entry name" value="UPF0039 PROTEIN C11D3.02C"/>
    <property type="match status" value="1"/>
</dbReference>
<keyword evidence="2 4" id="KW-0012">Acyltransferase</keyword>
<dbReference type="RefSeq" id="XP_018703163.1">
    <property type="nucleotide sequence ID" value="XM_018849665.1"/>
</dbReference>
<dbReference type="AlphaFoldDB" id="A0A167SY04"/>
<organism evidence="4 5">
    <name type="scientific">Cordyceps fumosorosea (strain ARSEF 2679)</name>
    <name type="common">Isaria fumosorosea</name>
    <dbReference type="NCBI Taxonomy" id="1081104"/>
    <lineage>
        <taxon>Eukaryota</taxon>
        <taxon>Fungi</taxon>
        <taxon>Dikarya</taxon>
        <taxon>Ascomycota</taxon>
        <taxon>Pezizomycotina</taxon>
        <taxon>Sordariomycetes</taxon>
        <taxon>Hypocreomycetidae</taxon>
        <taxon>Hypocreales</taxon>
        <taxon>Cordycipitaceae</taxon>
        <taxon>Cordyceps</taxon>
    </lineage>
</organism>
<sequence length="198" mass="22342">MANITYRDATEADLASIRTIEEYYALNTHSSLLTGVPTLSDMSARFRHLLATTMPYRVAVDVALVDPGVIGYAYLLPSNDAYRPTAELRLWVHPARCGQGVGTQLVDHLLRMMRNWKVVPQFPGELPTATSSVLVRNVIAVQVMDPFGREGGEAARRFFRNRGFRERGWLREVAFKRGQWLDVIYWQFSTLGHAGGGW</sequence>
<dbReference type="InterPro" id="IPR000182">
    <property type="entry name" value="GNAT_dom"/>
</dbReference>
<proteinExistence type="predicted"/>
<dbReference type="CDD" id="cd04301">
    <property type="entry name" value="NAT_SF"/>
    <property type="match status" value="1"/>
</dbReference>
<evidence type="ECO:0000259" key="3">
    <source>
        <dbReference type="PROSITE" id="PS51186"/>
    </source>
</evidence>
<dbReference type="EMBL" id="AZHB01000015">
    <property type="protein sequence ID" value="OAA60050.1"/>
    <property type="molecule type" value="Genomic_DNA"/>
</dbReference>
<dbReference type="SUPFAM" id="SSF55729">
    <property type="entry name" value="Acyl-CoA N-acyltransferases (Nat)"/>
    <property type="match status" value="1"/>
</dbReference>
<name>A0A167SY04_CORFA</name>
<protein>
    <submittedName>
        <fullName evidence="4">Acyl-CoA N-acyltransferase</fullName>
    </submittedName>
</protein>
<evidence type="ECO:0000313" key="4">
    <source>
        <dbReference type="EMBL" id="OAA60050.1"/>
    </source>
</evidence>
<dbReference type="GeneID" id="30022353"/>
<dbReference type="InterPro" id="IPR016181">
    <property type="entry name" value="Acyl_CoA_acyltransferase"/>
</dbReference>
<dbReference type="STRING" id="1081104.A0A167SY04"/>
<reference evidence="4 5" key="1">
    <citation type="journal article" date="2016" name="Genome Biol. Evol.">
        <title>Divergent and convergent evolution of fungal pathogenicity.</title>
        <authorList>
            <person name="Shang Y."/>
            <person name="Xiao G."/>
            <person name="Zheng P."/>
            <person name="Cen K."/>
            <person name="Zhan S."/>
            <person name="Wang C."/>
        </authorList>
    </citation>
    <scope>NUCLEOTIDE SEQUENCE [LARGE SCALE GENOMIC DNA]</scope>
    <source>
        <strain evidence="4 5">ARSEF 2679</strain>
    </source>
</reference>
<feature type="domain" description="N-acetyltransferase" evidence="3">
    <location>
        <begin position="4"/>
        <end position="187"/>
    </location>
</feature>
<keyword evidence="5" id="KW-1185">Reference proteome</keyword>